<feature type="domain" description="Helix-hairpin-helix DNA-binding motif class 1" evidence="2">
    <location>
        <begin position="199"/>
        <end position="218"/>
    </location>
</feature>
<keyword evidence="1" id="KW-0812">Transmembrane</keyword>
<dbReference type="Proteomes" id="UP000319769">
    <property type="component" value="Unassembled WGS sequence"/>
</dbReference>
<keyword evidence="4" id="KW-1185">Reference proteome</keyword>
<evidence type="ECO:0000259" key="2">
    <source>
        <dbReference type="SMART" id="SM00278"/>
    </source>
</evidence>
<dbReference type="OrthoDB" id="9758724at2"/>
<dbReference type="NCBIfam" id="TIGR00426">
    <property type="entry name" value="competence protein ComEA helix-hairpin-helix repeat region"/>
    <property type="match status" value="1"/>
</dbReference>
<dbReference type="Gene3D" id="3.10.560.10">
    <property type="entry name" value="Outer membrane lipoprotein wza domain like"/>
    <property type="match status" value="1"/>
</dbReference>
<reference evidence="3" key="1">
    <citation type="submission" date="2019-09" db="EMBL/GenBank/DDBJ databases">
        <authorList>
            <person name="Teo W.F.A."/>
            <person name="Duangmal K."/>
        </authorList>
    </citation>
    <scope>NUCLEOTIDE SEQUENCE [LARGE SCALE GENOMIC DNA]</scope>
    <source>
        <strain evidence="3">K81G1</strain>
    </source>
</reference>
<dbReference type="SMART" id="SM00278">
    <property type="entry name" value="HhH1"/>
    <property type="match status" value="2"/>
</dbReference>
<dbReference type="Gene3D" id="1.10.150.320">
    <property type="entry name" value="Photosystem II 12 kDa extrinsic protein"/>
    <property type="match status" value="1"/>
</dbReference>
<dbReference type="EMBL" id="VMNW02000034">
    <property type="protein sequence ID" value="KAA9158591.1"/>
    <property type="molecule type" value="Genomic_DNA"/>
</dbReference>
<evidence type="ECO:0000313" key="3">
    <source>
        <dbReference type="EMBL" id="KAA9158591.1"/>
    </source>
</evidence>
<sequence>MFEQTIPEVPARTRLEQLAGQALAGQREPPSAGRLVERWVPAALARSPLRRRVTAIVAALVAVVVLVVGSVLVLGGSPPVERAPVLPAARDKPAAVAGAPSKVADSSLVVSVVGKVRKPGLVSVPGGARVADALSAAGGPLDGTDVTSLNLARKLTDGEQLYVGIPAPPPVAAQASGPVGSGDPAAPAGKLDLNTASAEQLDALPGVGAVTAKRIIDWRTQHGSFAAVDQLQEVDGIGATRFAKLRDEVTVS</sequence>
<dbReference type="GO" id="GO:0006281">
    <property type="term" value="P:DNA repair"/>
    <property type="evidence" value="ECO:0007669"/>
    <property type="project" value="InterPro"/>
</dbReference>
<comment type="caution">
    <text evidence="3">The sequence shown here is derived from an EMBL/GenBank/DDBJ whole genome shotgun (WGS) entry which is preliminary data.</text>
</comment>
<dbReference type="Pfam" id="PF12836">
    <property type="entry name" value="HHH_3"/>
    <property type="match status" value="1"/>
</dbReference>
<protein>
    <submittedName>
        <fullName evidence="3">ComEA family DNA-binding protein</fullName>
    </submittedName>
</protein>
<dbReference type="GO" id="GO:0015628">
    <property type="term" value="P:protein secretion by the type II secretion system"/>
    <property type="evidence" value="ECO:0007669"/>
    <property type="project" value="TreeGrafter"/>
</dbReference>
<dbReference type="RefSeq" id="WP_144747471.1">
    <property type="nucleotide sequence ID" value="NZ_VMNW02000034.1"/>
</dbReference>
<keyword evidence="3" id="KW-0238">DNA-binding</keyword>
<proteinExistence type="predicted"/>
<dbReference type="InterPro" id="IPR010994">
    <property type="entry name" value="RuvA_2-like"/>
</dbReference>
<evidence type="ECO:0000313" key="4">
    <source>
        <dbReference type="Proteomes" id="UP000319769"/>
    </source>
</evidence>
<organism evidence="3 4">
    <name type="scientific">Amycolatopsis acidicola</name>
    <dbReference type="NCBI Taxonomy" id="2596893"/>
    <lineage>
        <taxon>Bacteria</taxon>
        <taxon>Bacillati</taxon>
        <taxon>Actinomycetota</taxon>
        <taxon>Actinomycetes</taxon>
        <taxon>Pseudonocardiales</taxon>
        <taxon>Pseudonocardiaceae</taxon>
        <taxon>Amycolatopsis</taxon>
    </lineage>
</organism>
<dbReference type="InterPro" id="IPR004509">
    <property type="entry name" value="Competence_ComEA_HhH"/>
</dbReference>
<dbReference type="InterPro" id="IPR051675">
    <property type="entry name" value="Endo/Exo/Phosphatase_dom_1"/>
</dbReference>
<feature type="domain" description="Helix-hairpin-helix DNA-binding motif class 1" evidence="2">
    <location>
        <begin position="229"/>
        <end position="248"/>
    </location>
</feature>
<dbReference type="Pfam" id="PF10531">
    <property type="entry name" value="SLBB"/>
    <property type="match status" value="1"/>
</dbReference>
<gene>
    <name evidence="3" type="ORF">FPZ12_022405</name>
</gene>
<keyword evidence="1" id="KW-0472">Membrane</keyword>
<name>A0A5N0UY62_9PSEU</name>
<evidence type="ECO:0000256" key="1">
    <source>
        <dbReference type="SAM" id="Phobius"/>
    </source>
</evidence>
<keyword evidence="1" id="KW-1133">Transmembrane helix</keyword>
<dbReference type="PANTHER" id="PTHR21180:SF32">
    <property type="entry name" value="ENDONUCLEASE_EXONUCLEASE_PHOSPHATASE FAMILY DOMAIN-CONTAINING PROTEIN 1"/>
    <property type="match status" value="1"/>
</dbReference>
<accession>A0A5N0UY62</accession>
<dbReference type="SUPFAM" id="SSF47781">
    <property type="entry name" value="RuvA domain 2-like"/>
    <property type="match status" value="1"/>
</dbReference>
<dbReference type="GO" id="GO:0015627">
    <property type="term" value="C:type II protein secretion system complex"/>
    <property type="evidence" value="ECO:0007669"/>
    <property type="project" value="TreeGrafter"/>
</dbReference>
<dbReference type="PANTHER" id="PTHR21180">
    <property type="entry name" value="ENDONUCLEASE/EXONUCLEASE/PHOSPHATASE FAMILY DOMAIN-CONTAINING PROTEIN 1"/>
    <property type="match status" value="1"/>
</dbReference>
<dbReference type="GO" id="GO:0003677">
    <property type="term" value="F:DNA binding"/>
    <property type="evidence" value="ECO:0007669"/>
    <property type="project" value="UniProtKB-KW"/>
</dbReference>
<dbReference type="InterPro" id="IPR003583">
    <property type="entry name" value="Hlx-hairpin-Hlx_DNA-bd_motif"/>
</dbReference>
<dbReference type="AlphaFoldDB" id="A0A5N0UY62"/>
<dbReference type="InterPro" id="IPR019554">
    <property type="entry name" value="Soluble_ligand-bd"/>
</dbReference>
<feature type="transmembrane region" description="Helical" evidence="1">
    <location>
        <begin position="53"/>
        <end position="74"/>
    </location>
</feature>